<comment type="subcellular location">
    <subcellularLocation>
        <location evidence="1 9">Cytoplasm</location>
    </subcellularLocation>
</comment>
<dbReference type="Pfam" id="PF02463">
    <property type="entry name" value="SMC_N"/>
    <property type="match status" value="1"/>
</dbReference>
<evidence type="ECO:0000256" key="1">
    <source>
        <dbReference type="ARBA" id="ARBA00004496"/>
    </source>
</evidence>
<comment type="function">
    <text evidence="9">The RecF protein is involved in DNA metabolism; it is required for DNA replication and normal SOS inducibility. RecF binds preferentially to single-stranded, linear DNA. It also seems to bind ATP.</text>
</comment>
<reference evidence="12" key="1">
    <citation type="submission" date="2017-03" db="EMBL/GenBank/DDBJ databases">
        <title>Novel pathways for hydrocarbon cycling and metabolic interdependencies in hydrothermal sediment communities.</title>
        <authorList>
            <person name="Dombrowski N."/>
            <person name="Seitz K."/>
            <person name="Teske A."/>
            <person name="Baker B."/>
        </authorList>
    </citation>
    <scope>NUCLEOTIDE SEQUENCE [LARGE SCALE GENOMIC DNA]</scope>
</reference>
<evidence type="ECO:0000256" key="2">
    <source>
        <dbReference type="ARBA" id="ARBA00008016"/>
    </source>
</evidence>
<evidence type="ECO:0000259" key="10">
    <source>
        <dbReference type="Pfam" id="PF02463"/>
    </source>
</evidence>
<dbReference type="InterPro" id="IPR018078">
    <property type="entry name" value="DNA-binding_RecF_CS"/>
</dbReference>
<dbReference type="GO" id="GO:0005737">
    <property type="term" value="C:cytoplasm"/>
    <property type="evidence" value="ECO:0007669"/>
    <property type="project" value="UniProtKB-SubCell"/>
</dbReference>
<dbReference type="GO" id="GO:0006302">
    <property type="term" value="P:double-strand break repair"/>
    <property type="evidence" value="ECO:0007669"/>
    <property type="project" value="TreeGrafter"/>
</dbReference>
<dbReference type="InterPro" id="IPR003395">
    <property type="entry name" value="RecF/RecN/SMC_N"/>
</dbReference>
<dbReference type="Gene3D" id="3.40.50.300">
    <property type="entry name" value="P-loop containing nucleotide triphosphate hydrolases"/>
    <property type="match status" value="1"/>
</dbReference>
<evidence type="ECO:0000256" key="9">
    <source>
        <dbReference type="HAMAP-Rule" id="MF_00365"/>
    </source>
</evidence>
<dbReference type="GO" id="GO:0003697">
    <property type="term" value="F:single-stranded DNA binding"/>
    <property type="evidence" value="ECO:0007669"/>
    <property type="project" value="UniProtKB-UniRule"/>
</dbReference>
<dbReference type="GO" id="GO:0006260">
    <property type="term" value="P:DNA replication"/>
    <property type="evidence" value="ECO:0007669"/>
    <property type="project" value="UniProtKB-UniRule"/>
</dbReference>
<dbReference type="STRING" id="1968527.B5M47_01490"/>
<evidence type="ECO:0000256" key="8">
    <source>
        <dbReference type="ARBA" id="ARBA00023125"/>
    </source>
</evidence>
<dbReference type="Gene3D" id="1.20.1050.90">
    <property type="entry name" value="RecF/RecN/SMC, N-terminal domain"/>
    <property type="match status" value="1"/>
</dbReference>
<keyword evidence="6 9" id="KW-0547">Nucleotide-binding</keyword>
<dbReference type="AlphaFoldDB" id="A0A1W9NYH6"/>
<feature type="binding site" evidence="9">
    <location>
        <begin position="30"/>
        <end position="37"/>
    </location>
    <ligand>
        <name>ATP</name>
        <dbReference type="ChEBI" id="CHEBI:30616"/>
    </ligand>
</feature>
<evidence type="ECO:0000256" key="5">
    <source>
        <dbReference type="ARBA" id="ARBA00022705"/>
    </source>
</evidence>
<dbReference type="PANTHER" id="PTHR32182">
    <property type="entry name" value="DNA REPLICATION AND REPAIR PROTEIN RECF"/>
    <property type="match status" value="1"/>
</dbReference>
<dbReference type="InterPro" id="IPR042174">
    <property type="entry name" value="RecF_2"/>
</dbReference>
<dbReference type="GO" id="GO:0000731">
    <property type="term" value="P:DNA synthesis involved in DNA repair"/>
    <property type="evidence" value="ECO:0007669"/>
    <property type="project" value="TreeGrafter"/>
</dbReference>
<keyword evidence="7 9" id="KW-0067">ATP-binding</keyword>
<dbReference type="PANTHER" id="PTHR32182:SF0">
    <property type="entry name" value="DNA REPLICATION AND REPAIR PROTEIN RECF"/>
    <property type="match status" value="1"/>
</dbReference>
<keyword evidence="4 9" id="KW-0963">Cytoplasm</keyword>
<feature type="domain" description="RecF/RecN/SMC N-terminal" evidence="10">
    <location>
        <begin position="2"/>
        <end position="344"/>
    </location>
</feature>
<comment type="similarity">
    <text evidence="2 9">Belongs to the RecF family.</text>
</comment>
<dbReference type="EMBL" id="MZGJ01000006">
    <property type="protein sequence ID" value="OQX51211.1"/>
    <property type="molecule type" value="Genomic_DNA"/>
</dbReference>
<dbReference type="InterPro" id="IPR001238">
    <property type="entry name" value="DNA-binding_RecF"/>
</dbReference>
<evidence type="ECO:0000256" key="4">
    <source>
        <dbReference type="ARBA" id="ARBA00022490"/>
    </source>
</evidence>
<dbReference type="Proteomes" id="UP000192520">
    <property type="component" value="Unassembled WGS sequence"/>
</dbReference>
<keyword evidence="9" id="KW-0742">SOS response</keyword>
<sequence length="365" mass="40953">MMLQTLRLKNFRNFKNFSLSLSGKVNVITGPNGVGKTNLLEAIFLLAKGKSFRTTSNGYLIGVPSGNSPSTGIAFIEGLVRGDNELETTLGMSLSNGSKKYLVNGKDSSYQDFRPRFHAVIFSPRDLDIIIGDPSLRRAFLDELNGDGSGEYVNISTDYRHVLRQRNQLLSRGKFSAAELDYWDAQLVDLGSAIIAERKRAVDNLNQRLDAGHLFLEYFPSPRIIKEELEQVDDWTGGKVGELFRHKLKEIVEREKEIGFTLIGPQRDELKFFGLVDSSGVKRDLAVFGSRGQQRMAVVHLKRAQLELLRAKLEECPVLLLDDVFSELDEHCREILLPIFDYQQTVVTAVSLPKGIEASMSVELK</sequence>
<keyword evidence="9" id="KW-0227">DNA damage</keyword>
<evidence type="ECO:0000313" key="11">
    <source>
        <dbReference type="EMBL" id="OQX51211.1"/>
    </source>
</evidence>
<keyword evidence="9" id="KW-0234">DNA repair</keyword>
<dbReference type="GO" id="GO:0005524">
    <property type="term" value="F:ATP binding"/>
    <property type="evidence" value="ECO:0007669"/>
    <property type="project" value="UniProtKB-UniRule"/>
</dbReference>
<dbReference type="NCBIfam" id="TIGR00611">
    <property type="entry name" value="recf"/>
    <property type="match status" value="1"/>
</dbReference>
<dbReference type="SUPFAM" id="SSF52540">
    <property type="entry name" value="P-loop containing nucleoside triphosphate hydrolases"/>
    <property type="match status" value="1"/>
</dbReference>
<comment type="caution">
    <text evidence="11">The sequence shown here is derived from an EMBL/GenBank/DDBJ whole genome shotgun (WGS) entry which is preliminary data.</text>
</comment>
<dbReference type="HAMAP" id="MF_00365">
    <property type="entry name" value="RecF"/>
    <property type="match status" value="1"/>
</dbReference>
<dbReference type="InterPro" id="IPR027417">
    <property type="entry name" value="P-loop_NTPase"/>
</dbReference>
<keyword evidence="5 9" id="KW-0235">DNA replication</keyword>
<evidence type="ECO:0000256" key="6">
    <source>
        <dbReference type="ARBA" id="ARBA00022741"/>
    </source>
</evidence>
<organism evidence="11 12">
    <name type="scientific">candidate division CPR3 bacterium 4484_211</name>
    <dbReference type="NCBI Taxonomy" id="1968527"/>
    <lineage>
        <taxon>Bacteria</taxon>
        <taxon>Bacteria division CPR3</taxon>
    </lineage>
</organism>
<keyword evidence="8 9" id="KW-0238">DNA-binding</keyword>
<proteinExistence type="inferred from homology"/>
<dbReference type="PROSITE" id="PS00617">
    <property type="entry name" value="RECF_1"/>
    <property type="match status" value="1"/>
</dbReference>
<gene>
    <name evidence="9" type="primary">recF</name>
    <name evidence="11" type="ORF">B5M47_01490</name>
</gene>
<name>A0A1W9NYH6_UNCC3</name>
<accession>A0A1W9NYH6</accession>
<evidence type="ECO:0000313" key="12">
    <source>
        <dbReference type="Proteomes" id="UP000192520"/>
    </source>
</evidence>
<protein>
    <recommendedName>
        <fullName evidence="3 9">DNA replication and repair protein RecF</fullName>
    </recommendedName>
</protein>
<evidence type="ECO:0000256" key="7">
    <source>
        <dbReference type="ARBA" id="ARBA00022840"/>
    </source>
</evidence>
<dbReference type="GO" id="GO:0009432">
    <property type="term" value="P:SOS response"/>
    <property type="evidence" value="ECO:0007669"/>
    <property type="project" value="UniProtKB-UniRule"/>
</dbReference>
<evidence type="ECO:0000256" key="3">
    <source>
        <dbReference type="ARBA" id="ARBA00020170"/>
    </source>
</evidence>